<dbReference type="InterPro" id="IPR003399">
    <property type="entry name" value="Mce/MlaD"/>
</dbReference>
<dbReference type="NCBIfam" id="TIGR00996">
    <property type="entry name" value="Mtu_fam_mce"/>
    <property type="match status" value="1"/>
</dbReference>
<keyword evidence="5" id="KW-1185">Reference proteome</keyword>
<reference evidence="4 5" key="1">
    <citation type="submission" date="2020-04" db="EMBL/GenBank/DDBJ databases">
        <title>MicrobeNet Type strains.</title>
        <authorList>
            <person name="Nicholson A.C."/>
        </authorList>
    </citation>
    <scope>NUCLEOTIDE SEQUENCE [LARGE SCALE GENOMIC DNA]</scope>
    <source>
        <strain evidence="4 5">DSM 45078</strain>
    </source>
</reference>
<feature type="transmembrane region" description="Helical" evidence="2">
    <location>
        <begin position="12"/>
        <end position="31"/>
    </location>
</feature>
<dbReference type="EMBL" id="JAAXOO010000002">
    <property type="protein sequence ID" value="NKY33713.1"/>
    <property type="molecule type" value="Genomic_DNA"/>
</dbReference>
<dbReference type="InterPro" id="IPR052336">
    <property type="entry name" value="MlaD_Phospholipid_Transporter"/>
</dbReference>
<proteinExistence type="predicted"/>
<feature type="compositionally biased region" description="Low complexity" evidence="1">
    <location>
        <begin position="429"/>
        <end position="451"/>
    </location>
</feature>
<evidence type="ECO:0000313" key="4">
    <source>
        <dbReference type="EMBL" id="NKY33713.1"/>
    </source>
</evidence>
<keyword evidence="2" id="KW-0812">Transmembrane</keyword>
<dbReference type="AlphaFoldDB" id="A0A846XGI8"/>
<dbReference type="PANTHER" id="PTHR33371">
    <property type="entry name" value="INTERMEMBRANE PHOSPHOLIPID TRANSPORT SYSTEM BINDING PROTEIN MLAD-RELATED"/>
    <property type="match status" value="1"/>
</dbReference>
<name>A0A846XGI8_9NOCA</name>
<keyword evidence="2" id="KW-0472">Membrane</keyword>
<dbReference type="GO" id="GO:0005576">
    <property type="term" value="C:extracellular region"/>
    <property type="evidence" value="ECO:0007669"/>
    <property type="project" value="TreeGrafter"/>
</dbReference>
<dbReference type="Pfam" id="PF02470">
    <property type="entry name" value="MlaD"/>
    <property type="match status" value="1"/>
</dbReference>
<evidence type="ECO:0000259" key="3">
    <source>
        <dbReference type="Pfam" id="PF02470"/>
    </source>
</evidence>
<dbReference type="InterPro" id="IPR005693">
    <property type="entry name" value="Mce"/>
</dbReference>
<feature type="compositionally biased region" description="Low complexity" evidence="1">
    <location>
        <begin position="389"/>
        <end position="404"/>
    </location>
</feature>
<evidence type="ECO:0000313" key="5">
    <source>
        <dbReference type="Proteomes" id="UP000565715"/>
    </source>
</evidence>
<comment type="caution">
    <text evidence="4">The sequence shown here is derived from an EMBL/GenBank/DDBJ whole genome shotgun (WGS) entry which is preliminary data.</text>
</comment>
<dbReference type="RefSeq" id="WP_068047732.1">
    <property type="nucleotide sequence ID" value="NZ_JAAXOO010000002.1"/>
</dbReference>
<organism evidence="4 5">
    <name type="scientific">Nocardia speluncae</name>
    <dbReference type="NCBI Taxonomy" id="419477"/>
    <lineage>
        <taxon>Bacteria</taxon>
        <taxon>Bacillati</taxon>
        <taxon>Actinomycetota</taxon>
        <taxon>Actinomycetes</taxon>
        <taxon>Mycobacteriales</taxon>
        <taxon>Nocardiaceae</taxon>
        <taxon>Nocardia</taxon>
    </lineage>
</organism>
<evidence type="ECO:0000256" key="2">
    <source>
        <dbReference type="SAM" id="Phobius"/>
    </source>
</evidence>
<keyword evidence="2" id="KW-1133">Transmembrane helix</keyword>
<gene>
    <name evidence="4" type="ORF">HGA13_11580</name>
</gene>
<sequence length="483" mass="51278">MLSRFVKAQLIIFSILSVIGLAVMSVMYMRLPTLAGVGTIGVTVDLPEAGGLYQFGNVTYRGIQVGKVTGVDLEGDGVRATLAIDDSYRIPTDLTAEVRSVSAVGEQYVDLLPRTDSPPYLYDGATIERRDTAVPQPVGPMLDKLSALVDTIPKDDLRRLLDEMFAGVNGAGYDLDSLLTSAEKLTAEMNGVGDATRTLVQDAQPLLDSQVQTADAIRIWTRATADVTGQLVADDPQIRTVLHSGPAFADEVSALLDSVDLTLPVLLSNLTSVGQLGVTYNAGLEQLLVLLPPVVSLVQAVQPTKNASGLGIGDFRVSGVSDPPACTVGFLPPSEWRSPQDVTTIDTPDNLYCKLPQDHPVAVRGARNIPCAHDPAKRAPTAAICNSDQGYVPVGPEQPVVGPYPRDPELEEQGIPPDSRFDPPPPADAPAAATTPAPGAAPAVAYAQYDPRTGEYLAPDGQLHRQTDLVADSHSSWEEMLPH</sequence>
<accession>A0A846XGI8</accession>
<evidence type="ECO:0000256" key="1">
    <source>
        <dbReference type="SAM" id="MobiDB-lite"/>
    </source>
</evidence>
<dbReference type="Proteomes" id="UP000565715">
    <property type="component" value="Unassembled WGS sequence"/>
</dbReference>
<protein>
    <submittedName>
        <fullName evidence="4">MCE family protein</fullName>
    </submittedName>
</protein>
<feature type="region of interest" description="Disordered" evidence="1">
    <location>
        <begin position="389"/>
        <end position="483"/>
    </location>
</feature>
<feature type="domain" description="Mce/MlaD" evidence="3">
    <location>
        <begin position="41"/>
        <end position="113"/>
    </location>
</feature>
<dbReference type="PANTHER" id="PTHR33371:SF16">
    <property type="entry name" value="MCE-FAMILY PROTEIN MCE3F"/>
    <property type="match status" value="1"/>
</dbReference>